<reference evidence="2 3" key="1">
    <citation type="submission" date="2022-11" db="EMBL/GenBank/DDBJ databases">
        <title>Spartinivicinus poritis sp. nov., isolated from scleractinian coral Porites lutea.</title>
        <authorList>
            <person name="Zhang G."/>
            <person name="Cai L."/>
            <person name="Wei Q."/>
        </authorList>
    </citation>
    <scope>NUCLEOTIDE SEQUENCE [LARGE SCALE GENOMIC DNA]</scope>
    <source>
        <strain evidence="2 3">A2-2</strain>
    </source>
</reference>
<sequence length="170" mass="18629">MKLKIISKVFFSSAVGLASTNISADSNNYVYVNSGDWIKQSGDFVTLDRSAKQVEFFVNYPQLRGGNCGIGLALNRNNSYTKHYQELVKQVTVSNIYPTDSETGELTPVSVTNKGATFAFNFDTLYYGTFVTISANNGKTFGEVFDSLSAFDNVYAIASAVSCKQLETLK</sequence>
<protein>
    <submittedName>
        <fullName evidence="2">Uncharacterized protein</fullName>
    </submittedName>
</protein>
<name>A0ABT5UGN1_9GAMM</name>
<evidence type="ECO:0000313" key="3">
    <source>
        <dbReference type="Proteomes" id="UP001528823"/>
    </source>
</evidence>
<dbReference type="Proteomes" id="UP001528823">
    <property type="component" value="Unassembled WGS sequence"/>
</dbReference>
<feature type="chain" id="PRO_5046154956" evidence="1">
    <location>
        <begin position="25"/>
        <end position="170"/>
    </location>
</feature>
<accession>A0ABT5UGN1</accession>
<gene>
    <name evidence="2" type="ORF">ORQ98_26670</name>
</gene>
<evidence type="ECO:0000256" key="1">
    <source>
        <dbReference type="SAM" id="SignalP"/>
    </source>
</evidence>
<evidence type="ECO:0000313" key="2">
    <source>
        <dbReference type="EMBL" id="MDE1465550.1"/>
    </source>
</evidence>
<dbReference type="RefSeq" id="WP_274691854.1">
    <property type="nucleotide sequence ID" value="NZ_JAPMOU010000069.1"/>
</dbReference>
<dbReference type="EMBL" id="JAPMOU010000069">
    <property type="protein sequence ID" value="MDE1465550.1"/>
    <property type="molecule type" value="Genomic_DNA"/>
</dbReference>
<keyword evidence="3" id="KW-1185">Reference proteome</keyword>
<comment type="caution">
    <text evidence="2">The sequence shown here is derived from an EMBL/GenBank/DDBJ whole genome shotgun (WGS) entry which is preliminary data.</text>
</comment>
<organism evidence="2 3">
    <name type="scientific">Spartinivicinus poritis</name>
    <dbReference type="NCBI Taxonomy" id="2994640"/>
    <lineage>
        <taxon>Bacteria</taxon>
        <taxon>Pseudomonadati</taxon>
        <taxon>Pseudomonadota</taxon>
        <taxon>Gammaproteobacteria</taxon>
        <taxon>Oceanospirillales</taxon>
        <taxon>Zooshikellaceae</taxon>
        <taxon>Spartinivicinus</taxon>
    </lineage>
</organism>
<proteinExistence type="predicted"/>
<feature type="signal peptide" evidence="1">
    <location>
        <begin position="1"/>
        <end position="24"/>
    </location>
</feature>
<keyword evidence="1" id="KW-0732">Signal</keyword>